<dbReference type="EMBL" id="LXQA010443683">
    <property type="protein sequence ID" value="MCI52191.1"/>
    <property type="molecule type" value="Genomic_DNA"/>
</dbReference>
<organism evidence="2 3">
    <name type="scientific">Trifolium medium</name>
    <dbReference type="NCBI Taxonomy" id="97028"/>
    <lineage>
        <taxon>Eukaryota</taxon>
        <taxon>Viridiplantae</taxon>
        <taxon>Streptophyta</taxon>
        <taxon>Embryophyta</taxon>
        <taxon>Tracheophyta</taxon>
        <taxon>Spermatophyta</taxon>
        <taxon>Magnoliopsida</taxon>
        <taxon>eudicotyledons</taxon>
        <taxon>Gunneridae</taxon>
        <taxon>Pentapetalae</taxon>
        <taxon>rosids</taxon>
        <taxon>fabids</taxon>
        <taxon>Fabales</taxon>
        <taxon>Fabaceae</taxon>
        <taxon>Papilionoideae</taxon>
        <taxon>50 kb inversion clade</taxon>
        <taxon>NPAAA clade</taxon>
        <taxon>Hologalegina</taxon>
        <taxon>IRL clade</taxon>
        <taxon>Trifolieae</taxon>
        <taxon>Trifolium</taxon>
    </lineage>
</organism>
<dbReference type="AlphaFoldDB" id="A0A392STL8"/>
<feature type="non-terminal residue" evidence="2">
    <location>
        <position position="47"/>
    </location>
</feature>
<keyword evidence="3" id="KW-1185">Reference proteome</keyword>
<evidence type="ECO:0000256" key="1">
    <source>
        <dbReference type="SAM" id="MobiDB-lite"/>
    </source>
</evidence>
<sequence>MKQNTTPRRGQPETENPANLNRLENDKRIKYPDNQPHAAATKTPKTR</sequence>
<feature type="region of interest" description="Disordered" evidence="1">
    <location>
        <begin position="1"/>
        <end position="47"/>
    </location>
</feature>
<evidence type="ECO:0000313" key="3">
    <source>
        <dbReference type="Proteomes" id="UP000265520"/>
    </source>
</evidence>
<protein>
    <submittedName>
        <fullName evidence="2">Uncharacterized protein</fullName>
    </submittedName>
</protein>
<comment type="caution">
    <text evidence="2">The sequence shown here is derived from an EMBL/GenBank/DDBJ whole genome shotgun (WGS) entry which is preliminary data.</text>
</comment>
<accession>A0A392STL8</accession>
<dbReference type="Proteomes" id="UP000265520">
    <property type="component" value="Unassembled WGS sequence"/>
</dbReference>
<feature type="compositionally biased region" description="Polar residues" evidence="1">
    <location>
        <begin position="1"/>
        <end position="19"/>
    </location>
</feature>
<reference evidence="2 3" key="1">
    <citation type="journal article" date="2018" name="Front. Plant Sci.">
        <title>Red Clover (Trifolium pratense) and Zigzag Clover (T. medium) - A Picture of Genomic Similarities and Differences.</title>
        <authorList>
            <person name="Dluhosova J."/>
            <person name="Istvanek J."/>
            <person name="Nedelnik J."/>
            <person name="Repkova J."/>
        </authorList>
    </citation>
    <scope>NUCLEOTIDE SEQUENCE [LARGE SCALE GENOMIC DNA]</scope>
    <source>
        <strain evidence="3">cv. 10/8</strain>
        <tissue evidence="2">Leaf</tissue>
    </source>
</reference>
<name>A0A392STL8_9FABA</name>
<proteinExistence type="predicted"/>
<evidence type="ECO:0000313" key="2">
    <source>
        <dbReference type="EMBL" id="MCI52191.1"/>
    </source>
</evidence>